<dbReference type="NCBIfam" id="TIGR00675">
    <property type="entry name" value="dcm"/>
    <property type="match status" value="1"/>
</dbReference>
<evidence type="ECO:0000256" key="7">
    <source>
        <dbReference type="RuleBase" id="RU000416"/>
    </source>
</evidence>
<dbReference type="Proteomes" id="UP000442714">
    <property type="component" value="Unassembled WGS sequence"/>
</dbReference>
<accession>A0A844ZT39</accession>
<organism evidence="9 10">
    <name type="scientific">Pontixanthobacter aquaemixtae</name>
    <dbReference type="NCBI Taxonomy" id="1958940"/>
    <lineage>
        <taxon>Bacteria</taxon>
        <taxon>Pseudomonadati</taxon>
        <taxon>Pseudomonadota</taxon>
        <taxon>Alphaproteobacteria</taxon>
        <taxon>Sphingomonadales</taxon>
        <taxon>Erythrobacteraceae</taxon>
        <taxon>Pontixanthobacter</taxon>
    </lineage>
</organism>
<dbReference type="EC" id="2.1.1.37" evidence="8"/>
<evidence type="ECO:0000256" key="4">
    <source>
        <dbReference type="ARBA" id="ARBA00022747"/>
    </source>
</evidence>
<evidence type="ECO:0000313" key="10">
    <source>
        <dbReference type="Proteomes" id="UP000442714"/>
    </source>
</evidence>
<dbReference type="GO" id="GO:0003886">
    <property type="term" value="F:DNA (cytosine-5-)-methyltransferase activity"/>
    <property type="evidence" value="ECO:0007669"/>
    <property type="project" value="UniProtKB-EC"/>
</dbReference>
<evidence type="ECO:0000256" key="8">
    <source>
        <dbReference type="RuleBase" id="RU000417"/>
    </source>
</evidence>
<dbReference type="Pfam" id="PF00145">
    <property type="entry name" value="DNA_methylase"/>
    <property type="match status" value="1"/>
</dbReference>
<dbReference type="EMBL" id="WTYX01000001">
    <property type="protein sequence ID" value="MXO90472.1"/>
    <property type="molecule type" value="Genomic_DNA"/>
</dbReference>
<dbReference type="InterPro" id="IPR001525">
    <property type="entry name" value="C5_MeTfrase"/>
</dbReference>
<dbReference type="InterPro" id="IPR050390">
    <property type="entry name" value="C5-Methyltransferase"/>
</dbReference>
<feature type="active site" evidence="6">
    <location>
        <position position="77"/>
    </location>
</feature>
<name>A0A844ZT39_9SPHN</name>
<dbReference type="PANTHER" id="PTHR10629:SF52">
    <property type="entry name" value="DNA (CYTOSINE-5)-METHYLTRANSFERASE 1"/>
    <property type="match status" value="1"/>
</dbReference>
<dbReference type="Gene3D" id="3.40.50.150">
    <property type="entry name" value="Vaccinia Virus protein VP39"/>
    <property type="match status" value="1"/>
</dbReference>
<keyword evidence="2 6" id="KW-0808">Transferase</keyword>
<dbReference type="PROSITE" id="PS51679">
    <property type="entry name" value="SAM_MT_C5"/>
    <property type="match status" value="1"/>
</dbReference>
<dbReference type="SUPFAM" id="SSF53335">
    <property type="entry name" value="S-adenosyl-L-methionine-dependent methyltransferases"/>
    <property type="match status" value="1"/>
</dbReference>
<dbReference type="InterPro" id="IPR029063">
    <property type="entry name" value="SAM-dependent_MTases_sf"/>
</dbReference>
<dbReference type="OrthoDB" id="9813719at2"/>
<keyword evidence="1 6" id="KW-0489">Methyltransferase</keyword>
<keyword evidence="3 6" id="KW-0949">S-adenosyl-L-methionine</keyword>
<evidence type="ECO:0000256" key="6">
    <source>
        <dbReference type="PROSITE-ProRule" id="PRU01016"/>
    </source>
</evidence>
<dbReference type="GO" id="GO:0009307">
    <property type="term" value="P:DNA restriction-modification system"/>
    <property type="evidence" value="ECO:0007669"/>
    <property type="project" value="UniProtKB-KW"/>
</dbReference>
<dbReference type="PROSITE" id="PS00094">
    <property type="entry name" value="C5_MTASE_1"/>
    <property type="match status" value="1"/>
</dbReference>
<keyword evidence="10" id="KW-1185">Reference proteome</keyword>
<sequence length="359" mass="39652">MRAVDLFCGTGGFSRGAHAAGFDVVSAYDNDPNLTYSYKTNFPNTNLFSKDISCLSGTELLEDAHGPVDLIFGGPPCQGFSLIGRRDENDPRRNLLGKFFEIVDEARPRAFVMENVEGVMIGSARDELDDAINGLTGYITTEPTVLDASEFGAATKRRRAFVVGYLPGECAPFDFNDLDELKRDPSTVEDAISDLRSLVPVHIEDDGTDVWRLRANAKSSKYSKKLHSSDRELTGNKSTSHLDRVVERFAMIPQGGFDQVGKYPRLKWTGLCPTLRAGTGSDKGSHQAVRPIHPAENRVITVREAARLQGFPDQHRFHPTIWHSFRQIGNSVSPIIAESVLLSVQQKLNERMNVAIAAE</sequence>
<gene>
    <name evidence="9" type="primary">dcm</name>
    <name evidence="9" type="ORF">GRI41_06535</name>
</gene>
<dbReference type="PRINTS" id="PR00105">
    <property type="entry name" value="C5METTRFRASE"/>
</dbReference>
<evidence type="ECO:0000256" key="5">
    <source>
        <dbReference type="ARBA" id="ARBA00047422"/>
    </source>
</evidence>
<reference evidence="9 10" key="1">
    <citation type="submission" date="2019-12" db="EMBL/GenBank/DDBJ databases">
        <title>Genomic-based taxomic classification of the family Erythrobacteraceae.</title>
        <authorList>
            <person name="Xu L."/>
        </authorList>
    </citation>
    <scope>NUCLEOTIDE SEQUENCE [LARGE SCALE GENOMIC DNA]</scope>
    <source>
        <strain evidence="9 10">KCTC 52763</strain>
    </source>
</reference>
<comment type="catalytic activity">
    <reaction evidence="5 8">
        <text>a 2'-deoxycytidine in DNA + S-adenosyl-L-methionine = a 5-methyl-2'-deoxycytidine in DNA + S-adenosyl-L-homocysteine + H(+)</text>
        <dbReference type="Rhea" id="RHEA:13681"/>
        <dbReference type="Rhea" id="RHEA-COMP:11369"/>
        <dbReference type="Rhea" id="RHEA-COMP:11370"/>
        <dbReference type="ChEBI" id="CHEBI:15378"/>
        <dbReference type="ChEBI" id="CHEBI:57856"/>
        <dbReference type="ChEBI" id="CHEBI:59789"/>
        <dbReference type="ChEBI" id="CHEBI:85452"/>
        <dbReference type="ChEBI" id="CHEBI:85454"/>
        <dbReference type="EC" id="2.1.1.37"/>
    </reaction>
</comment>
<evidence type="ECO:0000256" key="1">
    <source>
        <dbReference type="ARBA" id="ARBA00022603"/>
    </source>
</evidence>
<protein>
    <recommendedName>
        <fullName evidence="8">Cytosine-specific methyltransferase</fullName>
        <ecNumber evidence="8">2.1.1.37</ecNumber>
    </recommendedName>
</protein>
<comment type="similarity">
    <text evidence="6 7">Belongs to the class I-like SAM-binding methyltransferase superfamily. C5-methyltransferase family.</text>
</comment>
<dbReference type="Gene3D" id="3.90.120.10">
    <property type="entry name" value="DNA Methylase, subunit A, domain 2"/>
    <property type="match status" value="1"/>
</dbReference>
<dbReference type="PANTHER" id="PTHR10629">
    <property type="entry name" value="CYTOSINE-SPECIFIC METHYLTRANSFERASE"/>
    <property type="match status" value="1"/>
</dbReference>
<dbReference type="InterPro" id="IPR018117">
    <property type="entry name" value="C5_DNA_meth_AS"/>
</dbReference>
<keyword evidence="4" id="KW-0680">Restriction system</keyword>
<dbReference type="AlphaFoldDB" id="A0A844ZT39"/>
<evidence type="ECO:0000256" key="3">
    <source>
        <dbReference type="ARBA" id="ARBA00022691"/>
    </source>
</evidence>
<evidence type="ECO:0000256" key="2">
    <source>
        <dbReference type="ARBA" id="ARBA00022679"/>
    </source>
</evidence>
<evidence type="ECO:0000313" key="9">
    <source>
        <dbReference type="EMBL" id="MXO90472.1"/>
    </source>
</evidence>
<dbReference type="GO" id="GO:0032259">
    <property type="term" value="P:methylation"/>
    <property type="evidence" value="ECO:0007669"/>
    <property type="project" value="UniProtKB-KW"/>
</dbReference>
<proteinExistence type="inferred from homology"/>
<comment type="caution">
    <text evidence="9">The sequence shown here is derived from an EMBL/GenBank/DDBJ whole genome shotgun (WGS) entry which is preliminary data.</text>
</comment>